<feature type="signal peptide" evidence="1">
    <location>
        <begin position="1"/>
        <end position="20"/>
    </location>
</feature>
<sequence length="233" mass="24850">MLALAHLVTLLSMLVAVSRATDVAAGKPEDVDPKFYRYGYGGFSGAWAASRFNSVYNPWGFGWGSGLASVSLGLPWLNTYIYNNGCYGVGFLRRYGSLYFVKATEEEHNVARRAIPVGAEQLVRRETGGVTCISDKGVSDVFSPKECIKAAHQLAAKKTNTATEGTCTLHIVTANEKVAPSQASGEVLEKAVKSILAACGKAADTQNKNARRASVAAGQEDDNRVALLISKAK</sequence>
<accession>A0A2S4UCZ7</accession>
<protein>
    <submittedName>
        <fullName evidence="2">Uncharacterized protein</fullName>
    </submittedName>
</protein>
<evidence type="ECO:0000313" key="2">
    <source>
        <dbReference type="EMBL" id="POV95175.1"/>
    </source>
</evidence>
<dbReference type="AlphaFoldDB" id="A0A2S4UCZ7"/>
<dbReference type="VEuPathDB" id="FungiDB:PSTT_16410"/>
<gene>
    <name evidence="2" type="ORF">PSTT_16410</name>
</gene>
<keyword evidence="1" id="KW-0732">Signal</keyword>
<feature type="chain" id="PRO_5015633404" evidence="1">
    <location>
        <begin position="21"/>
        <end position="233"/>
    </location>
</feature>
<comment type="caution">
    <text evidence="2">The sequence shown here is derived from an EMBL/GenBank/DDBJ whole genome shotgun (WGS) entry which is preliminary data.</text>
</comment>
<dbReference type="EMBL" id="PKSL01000359">
    <property type="protein sequence ID" value="POV95175.1"/>
    <property type="molecule type" value="Genomic_DNA"/>
</dbReference>
<name>A0A2S4UCZ7_9BASI</name>
<evidence type="ECO:0000313" key="3">
    <source>
        <dbReference type="Proteomes" id="UP000239156"/>
    </source>
</evidence>
<organism evidence="2 3">
    <name type="scientific">Puccinia striiformis</name>
    <dbReference type="NCBI Taxonomy" id="27350"/>
    <lineage>
        <taxon>Eukaryota</taxon>
        <taxon>Fungi</taxon>
        <taxon>Dikarya</taxon>
        <taxon>Basidiomycota</taxon>
        <taxon>Pucciniomycotina</taxon>
        <taxon>Pucciniomycetes</taxon>
        <taxon>Pucciniales</taxon>
        <taxon>Pucciniaceae</taxon>
        <taxon>Puccinia</taxon>
    </lineage>
</organism>
<dbReference type="Proteomes" id="UP000239156">
    <property type="component" value="Unassembled WGS sequence"/>
</dbReference>
<proteinExistence type="predicted"/>
<evidence type="ECO:0000256" key="1">
    <source>
        <dbReference type="SAM" id="SignalP"/>
    </source>
</evidence>
<keyword evidence="3" id="KW-1185">Reference proteome</keyword>
<reference evidence="2" key="1">
    <citation type="submission" date="2017-12" db="EMBL/GenBank/DDBJ databases">
        <title>Gene loss provides genomic basis for host adaptation in cereal stripe rust fungi.</title>
        <authorList>
            <person name="Xia C."/>
        </authorList>
    </citation>
    <scope>NUCLEOTIDE SEQUENCE [LARGE SCALE GENOMIC DNA]</scope>
    <source>
        <strain evidence="2">93-210</strain>
    </source>
</reference>
<dbReference type="VEuPathDB" id="FungiDB:PSHT_02406"/>